<dbReference type="SUPFAM" id="SSF89872">
    <property type="entry name" value="Inhibitor of vertebrate lysozyme, Ivy"/>
    <property type="match status" value="1"/>
</dbReference>
<dbReference type="RefSeq" id="WP_032699849.1">
    <property type="nucleotide sequence ID" value="NZ_JAQNHJ010000011.1"/>
</dbReference>
<dbReference type="InterPro" id="IPR014453">
    <property type="entry name" value="Inhibitor_vertebrate_lysozyme"/>
</dbReference>
<dbReference type="Pfam" id="PF08816">
    <property type="entry name" value="Ivy"/>
    <property type="match status" value="1"/>
</dbReference>
<dbReference type="PIRSF" id="PIRSF009103">
    <property type="entry name" value="Ivy"/>
    <property type="match status" value="1"/>
</dbReference>
<gene>
    <name evidence="8" type="primary">ivy</name>
    <name evidence="8" type="ORF">NCTC12998_06654</name>
</gene>
<feature type="chain" id="PRO_5019749076" evidence="7">
    <location>
        <begin position="20"/>
        <end position="148"/>
    </location>
</feature>
<name>A0A485CWC9_RAOPL</name>
<evidence type="ECO:0000256" key="4">
    <source>
        <dbReference type="ARBA" id="ARBA00022764"/>
    </source>
</evidence>
<dbReference type="PROSITE" id="PS51257">
    <property type="entry name" value="PROKAR_LIPOPROTEIN"/>
    <property type="match status" value="1"/>
</dbReference>
<dbReference type="InterPro" id="IPR036501">
    <property type="entry name" value="Inhibitor_vert_lysozyme_sf"/>
</dbReference>
<sequence>MKNNLIISLLSVMAFSACAGSELTVSDLAKNTQTQALFAQMTQHHSLPEWVTQGGTSSQAQNVTIGSVRYVVLQSCKPHDCASQSIAVLYSQEAKKMTGVFSVSAEDGAEQKLSWLNVPDELSIDGKTVLFAALSGSLDNHPESFHFK</sequence>
<dbReference type="AlphaFoldDB" id="A0A485CWC9"/>
<dbReference type="Proteomes" id="UP000345637">
    <property type="component" value="Unassembled WGS sequence"/>
</dbReference>
<evidence type="ECO:0000313" key="8">
    <source>
        <dbReference type="EMBL" id="VFS89106.1"/>
    </source>
</evidence>
<evidence type="ECO:0000256" key="6">
    <source>
        <dbReference type="PIRSR" id="PIRSR009103-2"/>
    </source>
</evidence>
<evidence type="ECO:0000256" key="2">
    <source>
        <dbReference type="ARBA" id="ARBA00009724"/>
    </source>
</evidence>
<proteinExistence type="inferred from homology"/>
<accession>A0A485CWC9</accession>
<organism evidence="8 9">
    <name type="scientific">Raoultella planticola</name>
    <name type="common">Klebsiella planticola</name>
    <dbReference type="NCBI Taxonomy" id="575"/>
    <lineage>
        <taxon>Bacteria</taxon>
        <taxon>Pseudomonadati</taxon>
        <taxon>Pseudomonadota</taxon>
        <taxon>Gammaproteobacteria</taxon>
        <taxon>Enterobacterales</taxon>
        <taxon>Enterobacteriaceae</taxon>
        <taxon>Klebsiella/Raoultella group</taxon>
        <taxon>Raoultella</taxon>
    </lineage>
</organism>
<evidence type="ECO:0000256" key="1">
    <source>
        <dbReference type="ARBA" id="ARBA00004418"/>
    </source>
</evidence>
<protein>
    <submittedName>
        <fullName evidence="8">Inhibitor of vertebrate lysozyme</fullName>
    </submittedName>
</protein>
<comment type="similarity">
    <text evidence="2">Belongs to the ivy family.</text>
</comment>
<keyword evidence="4" id="KW-0574">Periplasm</keyword>
<feature type="disulfide bond" evidence="6">
    <location>
        <begin position="76"/>
        <end position="81"/>
    </location>
</feature>
<dbReference type="GO" id="GO:0042597">
    <property type="term" value="C:periplasmic space"/>
    <property type="evidence" value="ECO:0007669"/>
    <property type="project" value="UniProtKB-SubCell"/>
</dbReference>
<evidence type="ECO:0000256" key="3">
    <source>
        <dbReference type="ARBA" id="ARBA00022729"/>
    </source>
</evidence>
<dbReference type="NCBIfam" id="NF007443">
    <property type="entry name" value="PRK09993.1"/>
    <property type="match status" value="1"/>
</dbReference>
<feature type="site" description="Important for lysozyme inhibition" evidence="5">
    <location>
        <position position="79"/>
    </location>
</feature>
<reference evidence="8 9" key="1">
    <citation type="submission" date="2019-03" db="EMBL/GenBank/DDBJ databases">
        <authorList>
            <consortium name="Pathogen Informatics"/>
        </authorList>
    </citation>
    <scope>NUCLEOTIDE SEQUENCE [LARGE SCALE GENOMIC DNA]</scope>
    <source>
        <strain evidence="8 9">NCTC12998</strain>
    </source>
</reference>
<evidence type="ECO:0000256" key="7">
    <source>
        <dbReference type="SAM" id="SignalP"/>
    </source>
</evidence>
<dbReference type="Gene3D" id="3.40.1420.10">
    <property type="entry name" value="Inhibitor of vertebrate lysozyme"/>
    <property type="match status" value="1"/>
</dbReference>
<keyword evidence="6" id="KW-1015">Disulfide bond</keyword>
<keyword evidence="3 7" id="KW-0732">Signal</keyword>
<evidence type="ECO:0000313" key="9">
    <source>
        <dbReference type="Proteomes" id="UP000345637"/>
    </source>
</evidence>
<dbReference type="EMBL" id="CAADJE010000036">
    <property type="protein sequence ID" value="VFS89106.1"/>
    <property type="molecule type" value="Genomic_DNA"/>
</dbReference>
<feature type="signal peptide" evidence="7">
    <location>
        <begin position="1"/>
        <end position="19"/>
    </location>
</feature>
<comment type="subcellular location">
    <subcellularLocation>
        <location evidence="1">Periplasm</location>
    </subcellularLocation>
</comment>
<evidence type="ECO:0000256" key="5">
    <source>
        <dbReference type="PIRSR" id="PIRSR009103-1"/>
    </source>
</evidence>